<organism evidence="11 12">
    <name type="scientific">Chrysodeixis includens</name>
    <name type="common">Soybean looper</name>
    <name type="synonym">Pseudoplusia includens</name>
    <dbReference type="NCBI Taxonomy" id="689277"/>
    <lineage>
        <taxon>Eukaryota</taxon>
        <taxon>Metazoa</taxon>
        <taxon>Ecdysozoa</taxon>
        <taxon>Arthropoda</taxon>
        <taxon>Hexapoda</taxon>
        <taxon>Insecta</taxon>
        <taxon>Pterygota</taxon>
        <taxon>Neoptera</taxon>
        <taxon>Endopterygota</taxon>
        <taxon>Lepidoptera</taxon>
        <taxon>Glossata</taxon>
        <taxon>Ditrysia</taxon>
        <taxon>Noctuoidea</taxon>
        <taxon>Noctuidae</taxon>
        <taxon>Plusiinae</taxon>
        <taxon>Chrysodeixis</taxon>
    </lineage>
</organism>
<protein>
    <submittedName>
        <fullName evidence="11">Uncharacterized protein</fullName>
    </submittedName>
</protein>
<dbReference type="PANTHER" id="PTHR10802">
    <property type="entry name" value="MITOCHONDRIAL IMPORT RECEPTOR SUBUNIT TOM40"/>
    <property type="match status" value="1"/>
</dbReference>
<keyword evidence="7" id="KW-0653">Protein transport</keyword>
<dbReference type="AlphaFoldDB" id="A0A9P0BWW6"/>
<dbReference type="InterPro" id="IPR037930">
    <property type="entry name" value="Tom40"/>
</dbReference>
<dbReference type="GO" id="GO:0008320">
    <property type="term" value="F:protein transmembrane transporter activity"/>
    <property type="evidence" value="ECO:0007669"/>
    <property type="project" value="InterPro"/>
</dbReference>
<comment type="similarity">
    <text evidence="2">Belongs to the Tom40 family.</text>
</comment>
<evidence type="ECO:0000313" key="12">
    <source>
        <dbReference type="Proteomes" id="UP001154114"/>
    </source>
</evidence>
<keyword evidence="9" id="KW-0472">Membrane</keyword>
<evidence type="ECO:0000256" key="3">
    <source>
        <dbReference type="ARBA" id="ARBA00022448"/>
    </source>
</evidence>
<evidence type="ECO:0000256" key="9">
    <source>
        <dbReference type="ARBA" id="ARBA00023136"/>
    </source>
</evidence>
<keyword evidence="3" id="KW-0813">Transport</keyword>
<accession>A0A9P0BWW6</accession>
<dbReference type="GO" id="GO:0005741">
    <property type="term" value="C:mitochondrial outer membrane"/>
    <property type="evidence" value="ECO:0007669"/>
    <property type="project" value="UniProtKB-SubCell"/>
</dbReference>
<dbReference type="InterPro" id="IPR027246">
    <property type="entry name" value="Porin_Euk/Tom40"/>
</dbReference>
<keyword evidence="12" id="KW-1185">Reference proteome</keyword>
<evidence type="ECO:0000256" key="6">
    <source>
        <dbReference type="ARBA" id="ARBA00022787"/>
    </source>
</evidence>
<comment type="subcellular location">
    <subcellularLocation>
        <location evidence="1">Mitochondrion outer membrane</location>
        <topology evidence="1">Multi-pass membrane protein</topology>
    </subcellularLocation>
</comment>
<evidence type="ECO:0000256" key="7">
    <source>
        <dbReference type="ARBA" id="ARBA00022927"/>
    </source>
</evidence>
<evidence type="ECO:0000256" key="5">
    <source>
        <dbReference type="ARBA" id="ARBA00022692"/>
    </source>
</evidence>
<feature type="region of interest" description="Disordered" evidence="10">
    <location>
        <begin position="29"/>
        <end position="116"/>
    </location>
</feature>
<dbReference type="EMBL" id="LR824005">
    <property type="protein sequence ID" value="CAH0592620.1"/>
    <property type="molecule type" value="Genomic_DNA"/>
</dbReference>
<evidence type="ECO:0000256" key="2">
    <source>
        <dbReference type="ARBA" id="ARBA00010510"/>
    </source>
</evidence>
<keyword evidence="4" id="KW-1134">Transmembrane beta strand</keyword>
<evidence type="ECO:0000256" key="1">
    <source>
        <dbReference type="ARBA" id="ARBA00004374"/>
    </source>
</evidence>
<dbReference type="GO" id="GO:0030150">
    <property type="term" value="P:protein import into mitochondrial matrix"/>
    <property type="evidence" value="ECO:0007669"/>
    <property type="project" value="InterPro"/>
</dbReference>
<evidence type="ECO:0000313" key="11">
    <source>
        <dbReference type="EMBL" id="CAH0592620.1"/>
    </source>
</evidence>
<proteinExistence type="inferred from homology"/>
<dbReference type="InterPro" id="IPR023614">
    <property type="entry name" value="Porin_dom_sf"/>
</dbReference>
<keyword evidence="5" id="KW-0812">Transmembrane</keyword>
<dbReference type="OrthoDB" id="19656at2759"/>
<dbReference type="Pfam" id="PF01459">
    <property type="entry name" value="Porin_3"/>
    <property type="match status" value="1"/>
</dbReference>
<dbReference type="Proteomes" id="UP001154114">
    <property type="component" value="Chromosome 2"/>
</dbReference>
<keyword evidence="6" id="KW-1000">Mitochondrion outer membrane</keyword>
<evidence type="ECO:0000256" key="8">
    <source>
        <dbReference type="ARBA" id="ARBA00023128"/>
    </source>
</evidence>
<evidence type="ECO:0000256" key="4">
    <source>
        <dbReference type="ARBA" id="ARBA00022452"/>
    </source>
</evidence>
<dbReference type="Gene3D" id="2.40.160.10">
    <property type="entry name" value="Porin"/>
    <property type="match status" value="1"/>
</dbReference>
<name>A0A9P0BWW6_CHRIL</name>
<reference evidence="11" key="1">
    <citation type="submission" date="2021-12" db="EMBL/GenBank/DDBJ databases">
        <authorList>
            <person name="King R."/>
        </authorList>
    </citation>
    <scope>NUCLEOTIDE SEQUENCE</scope>
</reference>
<keyword evidence="8" id="KW-0496">Mitochondrion</keyword>
<evidence type="ECO:0000256" key="10">
    <source>
        <dbReference type="SAM" id="MobiDB-lite"/>
    </source>
</evidence>
<gene>
    <name evidence="11" type="ORF">CINC_LOCUS5790</name>
</gene>
<sequence>MNKKESDTKSSWSLPFQNFLKLGIFQTIHAKGPNDPISPRRENLQSTGTNRIPCPAKEPAPCPDPSDKSAGGDAPPIKVCKCKPQQPTKCTASDRGKTGAGVTGSRTGPVCGKEPSDLPEGAVYPGLLRHIHNSARYRLPQCFEGGVVQVKQGSQNNWIFGHTLSFSSVSPGGYRLLLSYVDKNKPTALPYFVMEAAPGGQMSCEVRVGPSHATRATIVSQIADGEFYSFESIFDAYFSKFTASVIAVNREFIALHYLQAVTDNLSLGAEIVARGHAVELSSASGAGRWFNESQSVSATLGNRGLDLCYARAIKPYLTVAAMLEVGFAIRRAVATLAYEWHTDEWTVRGSADSDGLVGATMQRSLGGKRAQLACNISALLNHPNDKFRLGFGITAAII</sequence>